<evidence type="ECO:0000313" key="2">
    <source>
        <dbReference type="EMBL" id="OGI88122.1"/>
    </source>
</evidence>
<evidence type="ECO:0000313" key="3">
    <source>
        <dbReference type="Proteomes" id="UP000185809"/>
    </source>
</evidence>
<organism evidence="2 3">
    <name type="scientific">Candidatus Nomurabacteria bacterium RIFCSPLOWO2_01_FULL_33_24</name>
    <dbReference type="NCBI Taxonomy" id="1801765"/>
    <lineage>
        <taxon>Bacteria</taxon>
        <taxon>Candidatus Nomuraibacteriota</taxon>
    </lineage>
</organism>
<gene>
    <name evidence="2" type="ORF">A2995_00075</name>
</gene>
<keyword evidence="1" id="KW-0472">Membrane</keyword>
<dbReference type="EMBL" id="MFUP01000005">
    <property type="protein sequence ID" value="OGI88122.1"/>
    <property type="molecule type" value="Genomic_DNA"/>
</dbReference>
<name>A0A1F6X1W9_9BACT</name>
<keyword evidence="1" id="KW-1133">Transmembrane helix</keyword>
<sequence>MNKKLPTTNYSLLTNKGIVMVEIIVVITVISISLLALVSVSKKAVQVSRNSLNKIQASFLLEEGVEVIKIIRDNDWDNISNLSFNSDYYLSFSSGSWSLSSSANLIDNFTRIITVENVNRDSNDDIAVSGTIDPGTKLITVSVSWPDGNQTINESLQFYLLNIFE</sequence>
<dbReference type="AlphaFoldDB" id="A0A1F6X1W9"/>
<comment type="caution">
    <text evidence="2">The sequence shown here is derived from an EMBL/GenBank/DDBJ whole genome shotgun (WGS) entry which is preliminary data.</text>
</comment>
<keyword evidence="1" id="KW-0812">Transmembrane</keyword>
<accession>A0A1F6X1W9</accession>
<evidence type="ECO:0008006" key="4">
    <source>
        <dbReference type="Google" id="ProtNLM"/>
    </source>
</evidence>
<evidence type="ECO:0000256" key="1">
    <source>
        <dbReference type="SAM" id="Phobius"/>
    </source>
</evidence>
<dbReference type="Proteomes" id="UP000185809">
    <property type="component" value="Unassembled WGS sequence"/>
</dbReference>
<proteinExistence type="predicted"/>
<feature type="transmembrane region" description="Helical" evidence="1">
    <location>
        <begin position="20"/>
        <end position="40"/>
    </location>
</feature>
<reference evidence="2 3" key="1">
    <citation type="journal article" date="2016" name="Nat. Commun.">
        <title>Thousands of microbial genomes shed light on interconnected biogeochemical processes in an aquifer system.</title>
        <authorList>
            <person name="Anantharaman K."/>
            <person name="Brown C.T."/>
            <person name="Hug L.A."/>
            <person name="Sharon I."/>
            <person name="Castelle C.J."/>
            <person name="Probst A.J."/>
            <person name="Thomas B.C."/>
            <person name="Singh A."/>
            <person name="Wilkins M.J."/>
            <person name="Karaoz U."/>
            <person name="Brodie E.L."/>
            <person name="Williams K.H."/>
            <person name="Hubbard S.S."/>
            <person name="Banfield J.F."/>
        </authorList>
    </citation>
    <scope>NUCLEOTIDE SEQUENCE [LARGE SCALE GENOMIC DNA]</scope>
</reference>
<protein>
    <recommendedName>
        <fullName evidence="4">Type II secretion system protein GspI C-terminal domain-containing protein</fullName>
    </recommendedName>
</protein>